<proteinExistence type="inferred from homology"/>
<dbReference type="Proteomes" id="UP001208245">
    <property type="component" value="Unassembled WGS sequence"/>
</dbReference>
<dbReference type="InterPro" id="IPR006027">
    <property type="entry name" value="NusB_RsmB_TIM44"/>
</dbReference>
<evidence type="ECO:0000256" key="1">
    <source>
        <dbReference type="ARBA" id="ARBA00005952"/>
    </source>
</evidence>
<evidence type="ECO:0000259" key="6">
    <source>
        <dbReference type="Pfam" id="PF01029"/>
    </source>
</evidence>
<dbReference type="SUPFAM" id="SSF48013">
    <property type="entry name" value="NusB-like"/>
    <property type="match status" value="1"/>
</dbReference>
<keyword evidence="4" id="KW-0805">Transcription regulation</keyword>
<evidence type="ECO:0000256" key="5">
    <source>
        <dbReference type="ARBA" id="ARBA00023163"/>
    </source>
</evidence>
<feature type="domain" description="NusB/RsmB/TIM44" evidence="6">
    <location>
        <begin position="51"/>
        <end position="129"/>
    </location>
</feature>
<reference evidence="7 8" key="1">
    <citation type="journal article" date="2020" name="Int. J. Syst. Evol. Microbiol.">
        <title>Ureaplasma miroungigenitalium sp. nov. isolated from northern elephant seals (Mirounga angustirostris) and Ureaplasma zalophigenitalium sp. nov. isolated from California sea lions (Zalophus californianus).</title>
        <authorList>
            <person name="Volokhov D.V."/>
            <person name="Gulland F.M."/>
            <person name="Gao Y."/>
            <person name="Chizhikov V.E."/>
        </authorList>
    </citation>
    <scope>NUCLEOTIDE SEQUENCE [LARGE SCALE GENOMIC DNA]</scope>
    <source>
        <strain evidence="7 8">ES3182-GEN</strain>
    </source>
</reference>
<dbReference type="PANTHER" id="PTHR11078">
    <property type="entry name" value="N UTILIZATION SUBSTANCE PROTEIN B-RELATED"/>
    <property type="match status" value="1"/>
</dbReference>
<keyword evidence="2" id="KW-0889">Transcription antitermination</keyword>
<gene>
    <name evidence="7" type="ORF">OF376_02830</name>
</gene>
<evidence type="ECO:0000256" key="3">
    <source>
        <dbReference type="ARBA" id="ARBA00022884"/>
    </source>
</evidence>
<evidence type="ECO:0000313" key="7">
    <source>
        <dbReference type="EMBL" id="MCV3728697.1"/>
    </source>
</evidence>
<comment type="similarity">
    <text evidence="1">Belongs to the NusB family.</text>
</comment>
<name>A0ABT3BNW0_9BACT</name>
<dbReference type="RefSeq" id="WP_263822010.1">
    <property type="nucleotide sequence ID" value="NZ_JAOXHK010000005.1"/>
</dbReference>
<evidence type="ECO:0000256" key="2">
    <source>
        <dbReference type="ARBA" id="ARBA00022814"/>
    </source>
</evidence>
<dbReference type="Gene3D" id="1.10.940.10">
    <property type="entry name" value="NusB-like"/>
    <property type="match status" value="1"/>
</dbReference>
<keyword evidence="3" id="KW-0694">RNA-binding</keyword>
<comment type="caution">
    <text evidence="7">The sequence shown here is derived from an EMBL/GenBank/DDBJ whole genome shotgun (WGS) entry which is preliminary data.</text>
</comment>
<dbReference type="InterPro" id="IPR011605">
    <property type="entry name" value="NusB_fam"/>
</dbReference>
<protein>
    <submittedName>
        <fullName evidence="7">Transcription antitermination protein NusB</fullName>
    </submittedName>
</protein>
<dbReference type="Pfam" id="PF01029">
    <property type="entry name" value="NusB"/>
    <property type="match status" value="1"/>
</dbReference>
<organism evidence="7 8">
    <name type="scientific">Ureaplasma miroungigenitalium</name>
    <dbReference type="NCBI Taxonomy" id="1042321"/>
    <lineage>
        <taxon>Bacteria</taxon>
        <taxon>Bacillati</taxon>
        <taxon>Mycoplasmatota</taxon>
        <taxon>Mycoplasmoidales</taxon>
        <taxon>Mycoplasmoidaceae</taxon>
        <taxon>Ureaplasma</taxon>
    </lineage>
</organism>
<sequence>MKQVLSQRQKRIKLFQFIYSYIMYKVDHQTALDRAAQMFSEGLDWLPAAEYYLENNEALVKQIQPHLKDGWVWERLPYAEQALMLAILSESKTLKTPKSVIINEAVEIIKDFCDLKSYKYINSVLDAILE</sequence>
<dbReference type="InterPro" id="IPR035926">
    <property type="entry name" value="NusB-like_sf"/>
</dbReference>
<accession>A0ABT3BNW0</accession>
<evidence type="ECO:0000256" key="4">
    <source>
        <dbReference type="ARBA" id="ARBA00023015"/>
    </source>
</evidence>
<keyword evidence="5" id="KW-0804">Transcription</keyword>
<evidence type="ECO:0000313" key="8">
    <source>
        <dbReference type="Proteomes" id="UP001208245"/>
    </source>
</evidence>
<dbReference type="EMBL" id="JAOXHL010000004">
    <property type="protein sequence ID" value="MCV3728697.1"/>
    <property type="molecule type" value="Genomic_DNA"/>
</dbReference>
<dbReference type="PANTHER" id="PTHR11078:SF3">
    <property type="entry name" value="ANTITERMINATION NUSB DOMAIN-CONTAINING PROTEIN"/>
    <property type="match status" value="1"/>
</dbReference>
<keyword evidence="8" id="KW-1185">Reference proteome</keyword>